<comment type="catalytic activity">
    <reaction evidence="8">
        <text>L-seryl-[protein] + ATP = O-phospho-L-seryl-[protein] + ADP + H(+)</text>
        <dbReference type="Rhea" id="RHEA:17989"/>
        <dbReference type="Rhea" id="RHEA-COMP:9863"/>
        <dbReference type="Rhea" id="RHEA-COMP:11604"/>
        <dbReference type="ChEBI" id="CHEBI:15378"/>
        <dbReference type="ChEBI" id="CHEBI:29999"/>
        <dbReference type="ChEBI" id="CHEBI:30616"/>
        <dbReference type="ChEBI" id="CHEBI:83421"/>
        <dbReference type="ChEBI" id="CHEBI:456216"/>
        <dbReference type="EC" id="2.7.11.1"/>
    </reaction>
</comment>
<dbReference type="GO" id="GO:0005829">
    <property type="term" value="C:cytosol"/>
    <property type="evidence" value="ECO:0007669"/>
    <property type="project" value="TreeGrafter"/>
</dbReference>
<evidence type="ECO:0000313" key="12">
    <source>
        <dbReference type="Proteomes" id="UP000515146"/>
    </source>
</evidence>
<comment type="similarity">
    <text evidence="10">Belongs to the protein kinase superfamily.</text>
</comment>
<keyword evidence="12" id="KW-1185">Reference proteome</keyword>
<protein>
    <recommendedName>
        <fullName evidence="1">non-specific serine/threonine protein kinase</fullName>
        <ecNumber evidence="1">2.7.11.1</ecNumber>
    </recommendedName>
</protein>
<dbReference type="InterPro" id="IPR045216">
    <property type="entry name" value="CK2_alpha"/>
</dbReference>
<dbReference type="RefSeq" id="XP_027202828.1">
    <property type="nucleotide sequence ID" value="XM_027347027.1"/>
</dbReference>
<evidence type="ECO:0000259" key="11">
    <source>
        <dbReference type="PROSITE" id="PS50011"/>
    </source>
</evidence>
<evidence type="ECO:0000256" key="2">
    <source>
        <dbReference type="ARBA" id="ARBA00022527"/>
    </source>
</evidence>
<keyword evidence="4 9" id="KW-0547">Nucleotide-binding</keyword>
<dbReference type="Pfam" id="PF00069">
    <property type="entry name" value="Pkinase"/>
    <property type="match status" value="1"/>
</dbReference>
<dbReference type="InterPro" id="IPR011009">
    <property type="entry name" value="Kinase-like_dom_sf"/>
</dbReference>
<evidence type="ECO:0000256" key="6">
    <source>
        <dbReference type="ARBA" id="ARBA00022840"/>
    </source>
</evidence>
<dbReference type="InterPro" id="IPR017441">
    <property type="entry name" value="Protein_kinase_ATP_BS"/>
</dbReference>
<dbReference type="CDD" id="cd14132">
    <property type="entry name" value="STKc_CK2_alpha"/>
    <property type="match status" value="1"/>
</dbReference>
<evidence type="ECO:0000256" key="8">
    <source>
        <dbReference type="ARBA" id="ARBA00048679"/>
    </source>
</evidence>
<dbReference type="KEGG" id="dpte:113796727"/>
<reference evidence="13" key="1">
    <citation type="submission" date="2025-08" db="UniProtKB">
        <authorList>
            <consortium name="RefSeq"/>
        </authorList>
    </citation>
    <scope>IDENTIFICATION</scope>
    <source>
        <strain evidence="13">Airmid</strain>
    </source>
</reference>
<dbReference type="PROSITE" id="PS50011">
    <property type="entry name" value="PROTEIN_KINASE_DOM"/>
    <property type="match status" value="1"/>
</dbReference>
<dbReference type="PROSITE" id="PS00108">
    <property type="entry name" value="PROTEIN_KINASE_ST"/>
    <property type="match status" value="1"/>
</dbReference>
<dbReference type="GO" id="GO:0006357">
    <property type="term" value="P:regulation of transcription by RNA polymerase II"/>
    <property type="evidence" value="ECO:0007669"/>
    <property type="project" value="UniProtKB-ARBA"/>
</dbReference>
<dbReference type="PROSITE" id="PS00107">
    <property type="entry name" value="PROTEIN_KINASE_ATP"/>
    <property type="match status" value="1"/>
</dbReference>
<dbReference type="AlphaFoldDB" id="A0A6P6YBM1"/>
<sequence>MALAEFYEVKDGHVIFNDFPVQLCKYYTTYCEDQGAEYWDYEVYKVDWYTPDGIELINKIGRGKYSDVFDGVMKRVDSEEEDPVIVKILKPVRKKKIKREISILNHLQGCPNIIEFITAIKDPDSKVMSLVTEKVNTWDFRLLFSTFTATDLKIYLFNLLIALDMANSRGIMHRDIKPHNIMYDKANKKLRLIDWGLAEYYLEGKFYNVRVASRFYKAPELLTYLYVYDYNIDMWSVGCILAALMFRRDPFFKGADNVDQLVKIVEVLGTDEFLKYIKKYGLNTPFDENSKEILNKPRIPWKEFIDSDDQRFLSNDAFDLLDKLLVFDHTERITAKDALYHPYFDEVRVKCIASLWKEYGEIIINTYSDIL</sequence>
<dbReference type="GO" id="GO:0004674">
    <property type="term" value="F:protein serine/threonine kinase activity"/>
    <property type="evidence" value="ECO:0007669"/>
    <property type="project" value="UniProtKB-KW"/>
</dbReference>
<dbReference type="Proteomes" id="UP000515146">
    <property type="component" value="Unplaced"/>
</dbReference>
<dbReference type="PANTHER" id="PTHR24054">
    <property type="entry name" value="CASEIN KINASE II SUBUNIT ALPHA"/>
    <property type="match status" value="1"/>
</dbReference>
<keyword evidence="6 9" id="KW-0067">ATP-binding</keyword>
<dbReference type="PANTHER" id="PTHR24054:SF0">
    <property type="entry name" value="CASEIN KINASE II SUBUNIT ALPHA"/>
    <property type="match status" value="1"/>
</dbReference>
<evidence type="ECO:0000313" key="13">
    <source>
        <dbReference type="RefSeq" id="XP_027202828.1"/>
    </source>
</evidence>
<proteinExistence type="inferred from homology"/>
<dbReference type="SUPFAM" id="SSF56112">
    <property type="entry name" value="Protein kinase-like (PK-like)"/>
    <property type="match status" value="1"/>
</dbReference>
<evidence type="ECO:0000256" key="9">
    <source>
        <dbReference type="PROSITE-ProRule" id="PRU10141"/>
    </source>
</evidence>
<dbReference type="GO" id="GO:0051726">
    <property type="term" value="P:regulation of cell cycle"/>
    <property type="evidence" value="ECO:0007669"/>
    <property type="project" value="TreeGrafter"/>
</dbReference>
<keyword evidence="5" id="KW-0418">Kinase</keyword>
<evidence type="ECO:0000256" key="5">
    <source>
        <dbReference type="ARBA" id="ARBA00022777"/>
    </source>
</evidence>
<accession>A0A6P6YBM1</accession>
<evidence type="ECO:0000256" key="7">
    <source>
        <dbReference type="ARBA" id="ARBA00047899"/>
    </source>
</evidence>
<comment type="catalytic activity">
    <reaction evidence="7">
        <text>L-threonyl-[protein] + ATP = O-phospho-L-threonyl-[protein] + ADP + H(+)</text>
        <dbReference type="Rhea" id="RHEA:46608"/>
        <dbReference type="Rhea" id="RHEA-COMP:11060"/>
        <dbReference type="Rhea" id="RHEA-COMP:11605"/>
        <dbReference type="ChEBI" id="CHEBI:15378"/>
        <dbReference type="ChEBI" id="CHEBI:30013"/>
        <dbReference type="ChEBI" id="CHEBI:30616"/>
        <dbReference type="ChEBI" id="CHEBI:61977"/>
        <dbReference type="ChEBI" id="CHEBI:456216"/>
        <dbReference type="EC" id="2.7.11.1"/>
    </reaction>
</comment>
<dbReference type="Gene3D" id="1.10.510.10">
    <property type="entry name" value="Transferase(Phosphotransferase) domain 1"/>
    <property type="match status" value="1"/>
</dbReference>
<evidence type="ECO:0000256" key="10">
    <source>
        <dbReference type="RuleBase" id="RU000304"/>
    </source>
</evidence>
<evidence type="ECO:0000256" key="4">
    <source>
        <dbReference type="ARBA" id="ARBA00022741"/>
    </source>
</evidence>
<dbReference type="FunFam" id="1.10.510.10:FF:000459">
    <property type="entry name" value="Casein kinase II subunit alpha"/>
    <property type="match status" value="1"/>
</dbReference>
<keyword evidence="2 10" id="KW-0723">Serine/threonine-protein kinase</keyword>
<dbReference type="FunFam" id="3.30.200.20:FF:000088">
    <property type="entry name" value="Casein kinase II subunit alpha"/>
    <property type="match status" value="1"/>
</dbReference>
<dbReference type="GO" id="GO:0031981">
    <property type="term" value="C:nuclear lumen"/>
    <property type="evidence" value="ECO:0007669"/>
    <property type="project" value="UniProtKB-ARBA"/>
</dbReference>
<dbReference type="EC" id="2.7.11.1" evidence="1"/>
<keyword evidence="3" id="KW-0808">Transferase</keyword>
<dbReference type="SMART" id="SM00220">
    <property type="entry name" value="S_TKc"/>
    <property type="match status" value="1"/>
</dbReference>
<dbReference type="InterPro" id="IPR008271">
    <property type="entry name" value="Ser/Thr_kinase_AS"/>
</dbReference>
<dbReference type="Gene3D" id="3.30.200.20">
    <property type="entry name" value="Phosphorylase Kinase, domain 1"/>
    <property type="match status" value="1"/>
</dbReference>
<dbReference type="InterPro" id="IPR000719">
    <property type="entry name" value="Prot_kinase_dom"/>
</dbReference>
<organism evidence="12 13">
    <name type="scientific">Dermatophagoides pteronyssinus</name>
    <name type="common">European house dust mite</name>
    <dbReference type="NCBI Taxonomy" id="6956"/>
    <lineage>
        <taxon>Eukaryota</taxon>
        <taxon>Metazoa</taxon>
        <taxon>Ecdysozoa</taxon>
        <taxon>Arthropoda</taxon>
        <taxon>Chelicerata</taxon>
        <taxon>Arachnida</taxon>
        <taxon>Acari</taxon>
        <taxon>Acariformes</taxon>
        <taxon>Sarcoptiformes</taxon>
        <taxon>Astigmata</taxon>
        <taxon>Psoroptidia</taxon>
        <taxon>Analgoidea</taxon>
        <taxon>Pyroglyphidae</taxon>
        <taxon>Dermatophagoidinae</taxon>
        <taxon>Dermatophagoides</taxon>
    </lineage>
</organism>
<name>A0A6P6YBM1_DERPT</name>
<dbReference type="GO" id="GO:0005524">
    <property type="term" value="F:ATP binding"/>
    <property type="evidence" value="ECO:0007669"/>
    <property type="project" value="UniProtKB-UniRule"/>
</dbReference>
<feature type="domain" description="Protein kinase" evidence="11">
    <location>
        <begin position="54"/>
        <end position="344"/>
    </location>
</feature>
<gene>
    <name evidence="13" type="primary">LOC113796727</name>
</gene>
<dbReference type="OrthoDB" id="10254671at2759"/>
<evidence type="ECO:0000256" key="3">
    <source>
        <dbReference type="ARBA" id="ARBA00022679"/>
    </source>
</evidence>
<dbReference type="InParanoid" id="A0A6P6YBM1"/>
<dbReference type="GO" id="GO:0005956">
    <property type="term" value="C:protein kinase CK2 complex"/>
    <property type="evidence" value="ECO:0007669"/>
    <property type="project" value="TreeGrafter"/>
</dbReference>
<feature type="binding site" evidence="9">
    <location>
        <position position="87"/>
    </location>
    <ligand>
        <name>ATP</name>
        <dbReference type="ChEBI" id="CHEBI:30616"/>
    </ligand>
</feature>
<evidence type="ECO:0000256" key="1">
    <source>
        <dbReference type="ARBA" id="ARBA00012513"/>
    </source>
</evidence>